<dbReference type="SMART" id="SM00698">
    <property type="entry name" value="MORN"/>
    <property type="match status" value="2"/>
</dbReference>
<keyword evidence="1" id="KW-0677">Repeat</keyword>
<organism evidence="3 4">
    <name type="scientific">Cyclotella atomus</name>
    <dbReference type="NCBI Taxonomy" id="382360"/>
    <lineage>
        <taxon>Eukaryota</taxon>
        <taxon>Sar</taxon>
        <taxon>Stramenopiles</taxon>
        <taxon>Ochrophyta</taxon>
        <taxon>Bacillariophyta</taxon>
        <taxon>Coscinodiscophyceae</taxon>
        <taxon>Thalassiosirophycidae</taxon>
        <taxon>Stephanodiscales</taxon>
        <taxon>Stephanodiscaceae</taxon>
        <taxon>Cyclotella</taxon>
    </lineage>
</organism>
<name>A0ABD3QYY2_9STRA</name>
<feature type="compositionally biased region" description="Polar residues" evidence="2">
    <location>
        <begin position="16"/>
        <end position="26"/>
    </location>
</feature>
<gene>
    <name evidence="3" type="ORF">ACHAWO_009031</name>
</gene>
<reference evidence="3 4" key="1">
    <citation type="submission" date="2024-10" db="EMBL/GenBank/DDBJ databases">
        <title>Updated reference genomes for cyclostephanoid diatoms.</title>
        <authorList>
            <person name="Roberts W.R."/>
            <person name="Alverson A.J."/>
        </authorList>
    </citation>
    <scope>NUCLEOTIDE SEQUENCE [LARGE SCALE GENOMIC DNA]</scope>
    <source>
        <strain evidence="3 4">AJA010-31</strain>
    </source>
</reference>
<dbReference type="EMBL" id="JALLPJ020000009">
    <property type="protein sequence ID" value="KAL3805229.1"/>
    <property type="molecule type" value="Genomic_DNA"/>
</dbReference>
<protein>
    <recommendedName>
        <fullName evidence="5">MORN repeat-containing protein</fullName>
    </recommendedName>
</protein>
<evidence type="ECO:0000256" key="2">
    <source>
        <dbReference type="SAM" id="MobiDB-lite"/>
    </source>
</evidence>
<dbReference type="PANTHER" id="PTHR43215">
    <property type="entry name" value="RADIAL SPOKE HEAD 1 HOMOLOG"/>
    <property type="match status" value="1"/>
</dbReference>
<evidence type="ECO:0000256" key="1">
    <source>
        <dbReference type="ARBA" id="ARBA00022737"/>
    </source>
</evidence>
<dbReference type="AlphaFoldDB" id="A0ABD3QYY2"/>
<dbReference type="SUPFAM" id="SSF82185">
    <property type="entry name" value="Histone H3 K4-specific methyltransferase SET7/9 N-terminal domain"/>
    <property type="match status" value="1"/>
</dbReference>
<dbReference type="Proteomes" id="UP001530400">
    <property type="component" value="Unassembled WGS sequence"/>
</dbReference>
<dbReference type="PANTHER" id="PTHR43215:SF14">
    <property type="entry name" value="RADIAL SPOKE HEAD 1 HOMOLOG"/>
    <property type="match status" value="1"/>
</dbReference>
<dbReference type="Pfam" id="PF02493">
    <property type="entry name" value="MORN"/>
    <property type="match status" value="2"/>
</dbReference>
<feature type="region of interest" description="Disordered" evidence="2">
    <location>
        <begin position="1"/>
        <end position="43"/>
    </location>
</feature>
<evidence type="ECO:0008006" key="5">
    <source>
        <dbReference type="Google" id="ProtNLM"/>
    </source>
</evidence>
<evidence type="ECO:0000313" key="4">
    <source>
        <dbReference type="Proteomes" id="UP001530400"/>
    </source>
</evidence>
<proteinExistence type="predicted"/>
<dbReference type="InterPro" id="IPR003409">
    <property type="entry name" value="MORN"/>
</dbReference>
<keyword evidence="4" id="KW-1185">Reference proteome</keyword>
<evidence type="ECO:0000313" key="3">
    <source>
        <dbReference type="EMBL" id="KAL3805229.1"/>
    </source>
</evidence>
<sequence length="349" mass="39442">MIGFSPRPFDAPPFPTSTHPSTNQNKRLASSREELESSWHSSGPFSTSARAQVLHTISCNSTSSDDLDIEINDRSFKRQRTNDSIDTSNRQKFVSAVRISPDNRPPKPVYFMSDDTIKAGWYTGTVNYIGQRSGHGLTKHDDGTEYDGEYLNDVMHGWGKYKFTTMKQLVNLNGRTMHRVTERVFEGTFDNGKSEGKGRMITTVIDTESKMNGVYVKVVYDCGYYRGDGEAVGEGTRFTFTRSSVCNEWKEVCTRLSCGECTGMVTSREYGEWVCDCLGLDGLYPEVPSFRNYCRDRDLGILGLGGSDISFIHKYDEFGQVIASSFATKKRPRLYIFLSLTEKISEFRH</sequence>
<comment type="caution">
    <text evidence="3">The sequence shown here is derived from an EMBL/GenBank/DDBJ whole genome shotgun (WGS) entry which is preliminary data.</text>
</comment>
<accession>A0ABD3QYY2</accession>